<dbReference type="HOGENOM" id="CLU_100275_2_1_2"/>
<protein>
    <submittedName>
        <fullName evidence="1">Putative redox protein, regulator of disulfide bond formation</fullName>
    </submittedName>
</protein>
<evidence type="ECO:0000313" key="1">
    <source>
        <dbReference type="EMBL" id="AGB39410.1"/>
    </source>
</evidence>
<dbReference type="KEGG" id="nou:Natoc_3695"/>
<dbReference type="InterPro" id="IPR036102">
    <property type="entry name" value="OsmC/Ohrsf"/>
</dbReference>
<dbReference type="STRING" id="694430.Natoc_3695"/>
<proteinExistence type="predicted"/>
<dbReference type="Pfam" id="PF02566">
    <property type="entry name" value="OsmC"/>
    <property type="match status" value="1"/>
</dbReference>
<dbReference type="InterPro" id="IPR003718">
    <property type="entry name" value="OsmC/Ohr_fam"/>
</dbReference>
<dbReference type="PANTHER" id="PTHR35368">
    <property type="entry name" value="HYDROPEROXIDE REDUCTASE"/>
    <property type="match status" value="1"/>
</dbReference>
<dbReference type="InterPro" id="IPR052924">
    <property type="entry name" value="OsmC/Ohr_hydroprdx_reductase"/>
</dbReference>
<dbReference type="Proteomes" id="UP000010878">
    <property type="component" value="Chromosome"/>
</dbReference>
<gene>
    <name evidence="1" type="ORF">Natoc_3695</name>
</gene>
<evidence type="ECO:0000313" key="2">
    <source>
        <dbReference type="Proteomes" id="UP000010878"/>
    </source>
</evidence>
<dbReference type="PANTHER" id="PTHR35368:SF1">
    <property type="entry name" value="HYDROPEROXIDE REDUCTASE"/>
    <property type="match status" value="1"/>
</dbReference>
<keyword evidence="2" id="KW-1185">Reference proteome</keyword>
<dbReference type="Gene3D" id="3.30.300.20">
    <property type="match status" value="1"/>
</dbReference>
<accession>L0K4D8</accession>
<dbReference type="InterPro" id="IPR015946">
    <property type="entry name" value="KH_dom-like_a/b"/>
</dbReference>
<organism evidence="1 2">
    <name type="scientific">Natronococcus occultus SP4</name>
    <dbReference type="NCBI Taxonomy" id="694430"/>
    <lineage>
        <taxon>Archaea</taxon>
        <taxon>Methanobacteriati</taxon>
        <taxon>Methanobacteriota</taxon>
        <taxon>Stenosarchaea group</taxon>
        <taxon>Halobacteria</taxon>
        <taxon>Halobacteriales</taxon>
        <taxon>Natrialbaceae</taxon>
        <taxon>Natronococcus</taxon>
    </lineage>
</organism>
<dbReference type="SUPFAM" id="SSF82784">
    <property type="entry name" value="OsmC-like"/>
    <property type="match status" value="1"/>
</dbReference>
<dbReference type="EMBL" id="CP003929">
    <property type="protein sequence ID" value="AGB39410.1"/>
    <property type="molecule type" value="Genomic_DNA"/>
</dbReference>
<dbReference type="eggNOG" id="arCOG03686">
    <property type="taxonomic scope" value="Archaea"/>
</dbReference>
<reference evidence="1 2" key="1">
    <citation type="submission" date="2012-11" db="EMBL/GenBank/DDBJ databases">
        <title>FINISHED of Natronococcus occultus SP4, DSM 3396.</title>
        <authorList>
            <consortium name="DOE Joint Genome Institute"/>
            <person name="Eisen J."/>
            <person name="Huntemann M."/>
            <person name="Wei C.-L."/>
            <person name="Han J."/>
            <person name="Detter J.C."/>
            <person name="Han C."/>
            <person name="Tapia R."/>
            <person name="Chen A."/>
            <person name="Kyrpides N."/>
            <person name="Mavromatis K."/>
            <person name="Markowitz V."/>
            <person name="Szeto E."/>
            <person name="Ivanova N."/>
            <person name="Mikhailova N."/>
            <person name="Ovchinnikova G."/>
            <person name="Pagani I."/>
            <person name="Pati A."/>
            <person name="Goodwin L."/>
            <person name="Nordberg H.P."/>
            <person name="Cantor M.N."/>
            <person name="Hua S.X."/>
            <person name="Woyke T."/>
            <person name="Eisen J."/>
            <person name="Klenk H.-P."/>
            <person name="Klenk H.-P."/>
        </authorList>
    </citation>
    <scope>NUCLEOTIDE SEQUENCE [LARGE SCALE GENOMIC DNA]</scope>
    <source>
        <strain evidence="1 2">SP4</strain>
    </source>
</reference>
<dbReference type="AlphaFoldDB" id="L0K4D8"/>
<sequence length="195" mass="21286">MGKPETVPIRARSVQHADAQRCAEPVRDGLEQSVSGIVEPRQYLLGGRANRLLLMTPSNEPTTYELTGERLSPGRTRIDTGDAEFVVGKDVNPVEYFLGAVLGCLNSTATMVARDMGLSIDEMELRVEGDVDYASYRGEPTDARSGLQELTVTIAVEADADDETLESWLEAVEDRCPVTDNVENETPLEIAVESI</sequence>
<name>L0K4D8_9EURY</name>